<dbReference type="Pfam" id="PF19867">
    <property type="entry name" value="DUF6340"/>
    <property type="match status" value="1"/>
</dbReference>
<dbReference type="PROSITE" id="PS51257">
    <property type="entry name" value="PROKAR_LIPOPROTEIN"/>
    <property type="match status" value="1"/>
</dbReference>
<evidence type="ECO:0008006" key="3">
    <source>
        <dbReference type="Google" id="ProtNLM"/>
    </source>
</evidence>
<dbReference type="SUPFAM" id="SSF48452">
    <property type="entry name" value="TPR-like"/>
    <property type="match status" value="1"/>
</dbReference>
<keyword evidence="2" id="KW-1185">Reference proteome</keyword>
<name>A0A953LBG1_9BACT</name>
<protein>
    <recommendedName>
        <fullName evidence="3">Tetratricopeptide repeat protein</fullName>
    </recommendedName>
</protein>
<gene>
    <name evidence="1" type="ORF">KUV50_10310</name>
</gene>
<proteinExistence type="predicted"/>
<accession>A0A953LBG1</accession>
<dbReference type="InterPro" id="IPR011990">
    <property type="entry name" value="TPR-like_helical_dom_sf"/>
</dbReference>
<dbReference type="RefSeq" id="WP_222580065.1">
    <property type="nucleotide sequence ID" value="NZ_JAHVHU010000009.1"/>
</dbReference>
<evidence type="ECO:0000313" key="1">
    <source>
        <dbReference type="EMBL" id="MBY5958526.1"/>
    </source>
</evidence>
<evidence type="ECO:0000313" key="2">
    <source>
        <dbReference type="Proteomes" id="UP000753961"/>
    </source>
</evidence>
<reference evidence="1" key="1">
    <citation type="submission" date="2021-06" db="EMBL/GenBank/DDBJ databases">
        <title>44 bacteria genomes isolated from Dapeng, Shenzhen.</title>
        <authorList>
            <person name="Zheng W."/>
            <person name="Yu S."/>
            <person name="Huang Y."/>
        </authorList>
    </citation>
    <scope>NUCLEOTIDE SEQUENCE</scope>
    <source>
        <strain evidence="1">DP5N28-2</strain>
    </source>
</reference>
<dbReference type="Proteomes" id="UP000753961">
    <property type="component" value="Unassembled WGS sequence"/>
</dbReference>
<organism evidence="1 2">
    <name type="scientific">Membranihabitans marinus</name>
    <dbReference type="NCBI Taxonomy" id="1227546"/>
    <lineage>
        <taxon>Bacteria</taxon>
        <taxon>Pseudomonadati</taxon>
        <taxon>Bacteroidota</taxon>
        <taxon>Saprospiria</taxon>
        <taxon>Saprospirales</taxon>
        <taxon>Saprospiraceae</taxon>
        <taxon>Membranihabitans</taxon>
    </lineage>
</organism>
<dbReference type="EMBL" id="JAHVHU010000009">
    <property type="protein sequence ID" value="MBY5958526.1"/>
    <property type="molecule type" value="Genomic_DNA"/>
</dbReference>
<dbReference type="AlphaFoldDB" id="A0A953LBG1"/>
<comment type="caution">
    <text evidence="1">The sequence shown here is derived from an EMBL/GenBank/DDBJ whole genome shotgun (WGS) entry which is preliminary data.</text>
</comment>
<sequence length="343" mass="39804">MRINPHITFISSAILLMLTLGCSSTRTYQRVNHIIYPEKRLPDQTSEITVIHTIPLEKPQITSSTEPSAHDHVNDQPTQFGLHDKIGYLVNMVARELKRSKFYVIKERQLSQNEIKLWDANKVNSYISSNQGVLLVLDELHSDYDFKSEKIRKHQLDEAGQDYYIDAYEATRRYVIDANWNIYHGESPEPIYAIKNQGKKTVKTQGLRKDQTIEKLDSVAQHTERFLLDSLAADLASLIMPLKVFDSWSYYVKGSEILKEGKKYMELDHLNEAMQMYKAELKKEDDKKIIARLHYNLAIIHDIRGESALAFQYAEKALLADNKYLHKTLYDKLKIQNDRANKS</sequence>
<dbReference type="InterPro" id="IPR045921">
    <property type="entry name" value="DUF6340"/>
</dbReference>